<comment type="caution">
    <text evidence="1">The sequence shown here is derived from an EMBL/GenBank/DDBJ whole genome shotgun (WGS) entry which is preliminary data.</text>
</comment>
<proteinExistence type="predicted"/>
<dbReference type="Proteomes" id="UP000249061">
    <property type="component" value="Unassembled WGS sequence"/>
</dbReference>
<reference evidence="1 2" key="1">
    <citation type="submission" date="2017-08" db="EMBL/GenBank/DDBJ databases">
        <title>Infants hospitalized years apart are colonized by the same room-sourced microbial strains.</title>
        <authorList>
            <person name="Brooks B."/>
            <person name="Olm M.R."/>
            <person name="Firek B.A."/>
            <person name="Baker R."/>
            <person name="Thomas B.C."/>
            <person name="Morowitz M.J."/>
            <person name="Banfield J.F."/>
        </authorList>
    </citation>
    <scope>NUCLEOTIDE SEQUENCE [LARGE SCALE GENOMIC DNA]</scope>
    <source>
        <strain evidence="1">S2_003_000_R2_14</strain>
    </source>
</reference>
<dbReference type="AlphaFoldDB" id="A0A2W5UTR0"/>
<dbReference type="EMBL" id="QFQP01000036">
    <property type="protein sequence ID" value="PZR06674.1"/>
    <property type="molecule type" value="Genomic_DNA"/>
</dbReference>
<name>A0A2W5UTR0_9BACT</name>
<evidence type="ECO:0000313" key="1">
    <source>
        <dbReference type="EMBL" id="PZR06674.1"/>
    </source>
</evidence>
<accession>A0A2W5UTR0</accession>
<protein>
    <recommendedName>
        <fullName evidence="3">Dickkopf N-terminal cysteine-rich domain-containing protein</fullName>
    </recommendedName>
</protein>
<evidence type="ECO:0008006" key="3">
    <source>
        <dbReference type="Google" id="ProtNLM"/>
    </source>
</evidence>
<gene>
    <name evidence="1" type="ORF">DI536_29595</name>
</gene>
<organism evidence="1 2">
    <name type="scientific">Archangium gephyra</name>
    <dbReference type="NCBI Taxonomy" id="48"/>
    <lineage>
        <taxon>Bacteria</taxon>
        <taxon>Pseudomonadati</taxon>
        <taxon>Myxococcota</taxon>
        <taxon>Myxococcia</taxon>
        <taxon>Myxococcales</taxon>
        <taxon>Cystobacterineae</taxon>
        <taxon>Archangiaceae</taxon>
        <taxon>Archangium</taxon>
    </lineage>
</organism>
<sequence length="244" mass="24720">MVVLSACDVRVDLNDGGAGGGTANTGGGSGGGGGGGSQVIELWCSSSRPCPSGQFCFNGLCALGCTSNANCRSDQYCDTEGDRLCHNTAVPTCNVAGDCAEQQICTAGFCSTPPPQTTCDPDKAPSGNDNCDSRSVCFDEGDHGNPMPRCHTFPACAADKTCPTGTSGAICNDGLIPNKEKICLIGMCDTVSHCPANWACVRGLQTDVLGFCSPKTAGAPCASAADCLSNNCYQPIAGLVGFCQ</sequence>
<evidence type="ECO:0000313" key="2">
    <source>
        <dbReference type="Proteomes" id="UP000249061"/>
    </source>
</evidence>